<proteinExistence type="predicted"/>
<dbReference type="AlphaFoldDB" id="A0A183SY38"/>
<dbReference type="Proteomes" id="UP000275846">
    <property type="component" value="Unassembled WGS sequence"/>
</dbReference>
<dbReference type="EMBL" id="UYSU01035058">
    <property type="protein sequence ID" value="VDL95521.1"/>
    <property type="molecule type" value="Genomic_DNA"/>
</dbReference>
<feature type="region of interest" description="Disordered" evidence="1">
    <location>
        <begin position="237"/>
        <end position="262"/>
    </location>
</feature>
<dbReference type="WBParaSite" id="SSLN_0000948501-mRNA-1">
    <property type="protein sequence ID" value="SSLN_0000948501-mRNA-1"/>
    <property type="gene ID" value="SSLN_0000948501"/>
</dbReference>
<name>A0A183SY38_SCHSO</name>
<sequence>MDAHVRACHSVPFGAFGLLVEGGSDNHVVASSSRVEETVESLAKERSAVEGRSRVEETVESLAKERSAVEGRAKEFGDLESHAKEEWVEGGPIAIEPSLCRCHGSVAVPLRRHRRWSPVWWQELGDTRRLMERLPKQQHPRVSSHTYANSFGLHTMLHAQPWSRPQSPENSCSTDIHPVPHSRLVTWSYTLTHTLSRHLNKVSLPLPWIFVVLVTLAPITLLRDAILPDSPLLTDDFSKRKPSRLHPESLPSLPRTKFPQES</sequence>
<evidence type="ECO:0000313" key="4">
    <source>
        <dbReference type="WBParaSite" id="SSLN_0000948501-mRNA-1"/>
    </source>
</evidence>
<keyword evidence="3" id="KW-1185">Reference proteome</keyword>
<evidence type="ECO:0000256" key="1">
    <source>
        <dbReference type="SAM" id="MobiDB-lite"/>
    </source>
</evidence>
<evidence type="ECO:0000313" key="2">
    <source>
        <dbReference type="EMBL" id="VDL95521.1"/>
    </source>
</evidence>
<reference evidence="4" key="1">
    <citation type="submission" date="2016-06" db="UniProtKB">
        <authorList>
            <consortium name="WormBaseParasite"/>
        </authorList>
    </citation>
    <scope>IDENTIFICATION</scope>
</reference>
<reference evidence="2 3" key="2">
    <citation type="submission" date="2018-11" db="EMBL/GenBank/DDBJ databases">
        <authorList>
            <consortium name="Pathogen Informatics"/>
        </authorList>
    </citation>
    <scope>NUCLEOTIDE SEQUENCE [LARGE SCALE GENOMIC DNA]</scope>
    <source>
        <strain evidence="2 3">NST_G2</strain>
    </source>
</reference>
<accession>A0A183SY38</accession>
<protein>
    <submittedName>
        <fullName evidence="2 4">Uncharacterized protein</fullName>
    </submittedName>
</protein>
<gene>
    <name evidence="2" type="ORF">SSLN_LOCUS9136</name>
</gene>
<evidence type="ECO:0000313" key="3">
    <source>
        <dbReference type="Proteomes" id="UP000275846"/>
    </source>
</evidence>
<organism evidence="4">
    <name type="scientific">Schistocephalus solidus</name>
    <name type="common">Tapeworm</name>
    <dbReference type="NCBI Taxonomy" id="70667"/>
    <lineage>
        <taxon>Eukaryota</taxon>
        <taxon>Metazoa</taxon>
        <taxon>Spiralia</taxon>
        <taxon>Lophotrochozoa</taxon>
        <taxon>Platyhelminthes</taxon>
        <taxon>Cestoda</taxon>
        <taxon>Eucestoda</taxon>
        <taxon>Diphyllobothriidea</taxon>
        <taxon>Diphyllobothriidae</taxon>
        <taxon>Schistocephalus</taxon>
    </lineage>
</organism>